<evidence type="ECO:0000256" key="6">
    <source>
        <dbReference type="ARBA" id="ARBA00023034"/>
    </source>
</evidence>
<reference evidence="11 12" key="1">
    <citation type="submission" date="2015-07" db="EMBL/GenBank/DDBJ databases">
        <title>Comparative genomics of the Sigatoka disease complex on banana suggests a link between parallel evolutionary changes in Pseudocercospora fijiensis and Pseudocercospora eumusae and increased virulence on the banana host.</title>
        <authorList>
            <person name="Chang T.-C."/>
            <person name="Salvucci A."/>
            <person name="Crous P.W."/>
            <person name="Stergiopoulos I."/>
        </authorList>
    </citation>
    <scope>NUCLEOTIDE SEQUENCE [LARGE SCALE GENOMIC DNA]</scope>
    <source>
        <strain evidence="11 12">CBS 114824</strain>
    </source>
</reference>
<dbReference type="InterPro" id="IPR048684">
    <property type="entry name" value="COG4_C"/>
</dbReference>
<evidence type="ECO:0000313" key="12">
    <source>
        <dbReference type="Proteomes" id="UP000070133"/>
    </source>
</evidence>
<proteinExistence type="inferred from homology"/>
<evidence type="ECO:0000313" key="11">
    <source>
        <dbReference type="EMBL" id="KXS98999.1"/>
    </source>
</evidence>
<dbReference type="Pfam" id="PF08318">
    <property type="entry name" value="COG4_m"/>
    <property type="match status" value="1"/>
</dbReference>
<evidence type="ECO:0000256" key="9">
    <source>
        <dbReference type="SAM" id="MobiDB-lite"/>
    </source>
</evidence>
<dbReference type="STRING" id="321146.A0A139H995"/>
<dbReference type="OrthoDB" id="47059at2759"/>
<dbReference type="Pfam" id="PF20663">
    <property type="entry name" value="COG4_N"/>
    <property type="match status" value="1"/>
</dbReference>
<dbReference type="SMART" id="SM00762">
    <property type="entry name" value="Cog4"/>
    <property type="match status" value="1"/>
</dbReference>
<feature type="domain" description="COG4 transport protein middle alpha-helical bundle" evidence="10">
    <location>
        <begin position="181"/>
        <end position="517"/>
    </location>
</feature>
<dbReference type="AlphaFoldDB" id="A0A139H995"/>
<dbReference type="GO" id="GO:0015031">
    <property type="term" value="P:protein transport"/>
    <property type="evidence" value="ECO:0007669"/>
    <property type="project" value="UniProtKB-KW"/>
</dbReference>
<evidence type="ECO:0000256" key="1">
    <source>
        <dbReference type="ARBA" id="ARBA00004395"/>
    </source>
</evidence>
<evidence type="ECO:0000256" key="4">
    <source>
        <dbReference type="ARBA" id="ARBA00022448"/>
    </source>
</evidence>
<keyword evidence="4" id="KW-0813">Transport</keyword>
<name>A0A139H995_9PEZI</name>
<evidence type="ECO:0000259" key="10">
    <source>
        <dbReference type="SMART" id="SM00762"/>
    </source>
</evidence>
<accession>A0A139H995</accession>
<gene>
    <name evidence="11" type="ORF">AC578_6155</name>
</gene>
<sequence length="795" mass="88034">MSISTTTTTSTTSPSPSVKHVSNASSIHDIRASLHHLSQREAALASRLDTLLASQKDLSRHLNRLHLARAHLASQAVATRNISNAMLSNAASTAHTISGAVRKLDQEQAAVKATLEVVEQVAELKACVLGVDGSMGASQDWETAANYLHRASKIPDAVIDGAFAEEIVPTAEVPDPPRKTLHTAAESLCGLFLREFEKAAREGDGARVTRFFKLFPLIGRSQVGLDAYGRYVCSGIASRARSNMSSTQRRDGMFYATTLTKLFEHIAQIVDGHEPLVERHYGQGSMTKVIERIQVEADLQGGLILDTWAEERQLTRRLTDVKSYPFNFLVSSALASQKSALQLRSSSPAPGSGRPSEDESVDTKDIDALLNESAMMLGRWSLYTRFLATKTTTSSDDKSESKLHIPAFIVHSTLQRKVTDLLIDPFNQMATFFFRHSVEKAFQMDEPPQDLTLNPNKQLGATPPFITSAVDDVMYIVNQVLQRSLATSQKAVVSSVIPSVGRVLGSDFFTMEQRKMRDEAYPKPAVKGALPPEQLIISFLVLINNLDVATDYVKRIVNTCLGQTASQPKAQQNAHTPALADNFPFGNEAMAVEKTLRIMETGFETKTAELINEAVEVMLKMVMRPRLRQVLMETFREVDYAVDTDEAGQGPESGTSDDVVSQRFERGWQAFTLPIKRIATPHVFDKLITGTTKQLARLLENRIWSYQGRVNELGAIRLERDIANIVAAAVKGGKYELRDVFAKCTQMTLIINMEDDEWEEIAKLNGEQLERESGVQWQLDAEERKRARNVVKDMG</sequence>
<feature type="compositionally biased region" description="Low complexity" evidence="9">
    <location>
        <begin position="341"/>
        <end position="354"/>
    </location>
</feature>
<keyword evidence="5" id="KW-0653">Protein transport</keyword>
<comment type="subcellular location">
    <subcellularLocation>
        <location evidence="1">Golgi apparatus membrane</location>
        <topology evidence="1">Peripheral membrane protein</topology>
    </subcellularLocation>
</comment>
<comment type="similarity">
    <text evidence="2">Belongs to the COG4 family.</text>
</comment>
<comment type="caution">
    <text evidence="11">The sequence shown here is derived from an EMBL/GenBank/DDBJ whole genome shotgun (WGS) entry which is preliminary data.</text>
</comment>
<dbReference type="Gene3D" id="1.20.58.1970">
    <property type="match status" value="1"/>
</dbReference>
<dbReference type="EMBL" id="LFZN01000101">
    <property type="protein sequence ID" value="KXS98999.1"/>
    <property type="molecule type" value="Genomic_DNA"/>
</dbReference>
<protein>
    <recommendedName>
        <fullName evidence="3">Conserved oligomeric Golgi complex subunit 4</fullName>
    </recommendedName>
    <alternativeName>
        <fullName evidence="8">Component of oligomeric Golgi complex 4</fullName>
    </alternativeName>
</protein>
<organism evidence="11 12">
    <name type="scientific">Pseudocercospora eumusae</name>
    <dbReference type="NCBI Taxonomy" id="321146"/>
    <lineage>
        <taxon>Eukaryota</taxon>
        <taxon>Fungi</taxon>
        <taxon>Dikarya</taxon>
        <taxon>Ascomycota</taxon>
        <taxon>Pezizomycotina</taxon>
        <taxon>Dothideomycetes</taxon>
        <taxon>Dothideomycetidae</taxon>
        <taxon>Mycosphaerellales</taxon>
        <taxon>Mycosphaerellaceae</taxon>
        <taxon>Pseudocercospora</taxon>
    </lineage>
</organism>
<feature type="compositionally biased region" description="Low complexity" evidence="9">
    <location>
        <begin position="1"/>
        <end position="17"/>
    </location>
</feature>
<evidence type="ECO:0000256" key="2">
    <source>
        <dbReference type="ARBA" id="ARBA00009215"/>
    </source>
</evidence>
<dbReference type="InterPro" id="IPR048682">
    <property type="entry name" value="COG4"/>
</dbReference>
<feature type="region of interest" description="Disordered" evidence="9">
    <location>
        <begin position="1"/>
        <end position="23"/>
    </location>
</feature>
<dbReference type="Proteomes" id="UP000070133">
    <property type="component" value="Unassembled WGS sequence"/>
</dbReference>
<dbReference type="PANTHER" id="PTHR24016">
    <property type="entry name" value="CONSERVED OLIGOMERIC GOLGI COMPLEX SUBUNIT 4"/>
    <property type="match status" value="1"/>
</dbReference>
<feature type="region of interest" description="Disordered" evidence="9">
    <location>
        <begin position="341"/>
        <end position="362"/>
    </location>
</feature>
<keyword evidence="7" id="KW-0472">Membrane</keyword>
<dbReference type="InterPro" id="IPR013167">
    <property type="entry name" value="COG4_M"/>
</dbReference>
<dbReference type="Pfam" id="PF20662">
    <property type="entry name" value="COG4_C"/>
    <property type="match status" value="1"/>
</dbReference>
<keyword evidence="6" id="KW-0333">Golgi apparatus</keyword>
<keyword evidence="12" id="KW-1185">Reference proteome</keyword>
<dbReference type="GO" id="GO:0000139">
    <property type="term" value="C:Golgi membrane"/>
    <property type="evidence" value="ECO:0007669"/>
    <property type="project" value="UniProtKB-SubCell"/>
</dbReference>
<dbReference type="PANTHER" id="PTHR24016:SF0">
    <property type="entry name" value="CONSERVED OLIGOMERIC GOLGI COMPLEX SUBUNIT 4"/>
    <property type="match status" value="1"/>
</dbReference>
<dbReference type="InterPro" id="IPR048680">
    <property type="entry name" value="COG4_N"/>
</dbReference>
<evidence type="ECO:0000256" key="8">
    <source>
        <dbReference type="ARBA" id="ARBA00031340"/>
    </source>
</evidence>
<evidence type="ECO:0000256" key="7">
    <source>
        <dbReference type="ARBA" id="ARBA00023136"/>
    </source>
</evidence>
<evidence type="ECO:0000256" key="3">
    <source>
        <dbReference type="ARBA" id="ARBA00020975"/>
    </source>
</evidence>
<evidence type="ECO:0000256" key="5">
    <source>
        <dbReference type="ARBA" id="ARBA00022927"/>
    </source>
</evidence>